<dbReference type="AlphaFoldDB" id="A0A2W7C1D6"/>
<dbReference type="OrthoDB" id="8110404at2"/>
<evidence type="ECO:0000313" key="1">
    <source>
        <dbReference type="EMBL" id="PZV36654.1"/>
    </source>
</evidence>
<reference evidence="2" key="1">
    <citation type="submission" date="2017-03" db="EMBL/GenBank/DDBJ databases">
        <authorList>
            <person name="Safronova V.I."/>
            <person name="Sazanova A.L."/>
            <person name="Chirak E.R."/>
        </authorList>
    </citation>
    <scope>NUCLEOTIDE SEQUENCE [LARGE SCALE GENOMIC DNA]</scope>
    <source>
        <strain evidence="2">Ach-343</strain>
    </source>
</reference>
<comment type="caution">
    <text evidence="1">The sequence shown here is derived from an EMBL/GenBank/DDBJ whole genome shotgun (WGS) entry which is preliminary data.</text>
</comment>
<name>A0A2W7C1D6_9HYPH</name>
<proteinExistence type="predicted"/>
<sequence>MRERKPRRVFDDQGLRAVGRGRGRVEAIHRATEAIASASSSGGAPKDRREIADAAFIRQPASAISNWPRDALGGNGTLTADQFVKNTTGLAGDGTDHIIYETDTGWLYYDSNGNAAGGSTHFATLAANLALTNADFVVM</sequence>
<organism evidence="1 2">
    <name type="scientific">Mesorhizobium kowhaii</name>
    <dbReference type="NCBI Taxonomy" id="1300272"/>
    <lineage>
        <taxon>Bacteria</taxon>
        <taxon>Pseudomonadati</taxon>
        <taxon>Pseudomonadota</taxon>
        <taxon>Alphaproteobacteria</taxon>
        <taxon>Hyphomicrobiales</taxon>
        <taxon>Phyllobacteriaceae</taxon>
        <taxon>Mesorhizobium</taxon>
    </lineage>
</organism>
<accession>A0A2W7C1D6</accession>
<protein>
    <submittedName>
        <fullName evidence="1">Uncharacterized protein</fullName>
    </submittedName>
</protein>
<dbReference type="EMBL" id="MZXV01000044">
    <property type="protein sequence ID" value="PZV36654.1"/>
    <property type="molecule type" value="Genomic_DNA"/>
</dbReference>
<gene>
    <name evidence="1" type="ORF">B5V02_20865</name>
</gene>
<keyword evidence="2" id="KW-1185">Reference proteome</keyword>
<dbReference type="Proteomes" id="UP000248616">
    <property type="component" value="Unassembled WGS sequence"/>
</dbReference>
<evidence type="ECO:0000313" key="2">
    <source>
        <dbReference type="Proteomes" id="UP000248616"/>
    </source>
</evidence>